<dbReference type="SUPFAM" id="SSF53098">
    <property type="entry name" value="Ribonuclease H-like"/>
    <property type="match status" value="1"/>
</dbReference>
<dbReference type="GeneID" id="110780867"/>
<feature type="region of interest" description="Disordered" evidence="1">
    <location>
        <begin position="1"/>
        <end position="51"/>
    </location>
</feature>
<accession>A0ABM3RHX8</accession>
<protein>
    <submittedName>
        <fullName evidence="4">Zinc finger BED domain-containing protein RICESLEEPER 2-like</fullName>
    </submittedName>
</protein>
<evidence type="ECO:0000313" key="4">
    <source>
        <dbReference type="RefSeq" id="XP_056695196.1"/>
    </source>
</evidence>
<dbReference type="PANTHER" id="PTHR23272:SF167">
    <property type="entry name" value="ZINC FINGER BED DOMAIN-CONTAINING PROTEIN RICESLEEPER 2-LIKE"/>
    <property type="match status" value="1"/>
</dbReference>
<evidence type="ECO:0000256" key="1">
    <source>
        <dbReference type="SAM" id="MobiDB-lite"/>
    </source>
</evidence>
<gene>
    <name evidence="4" type="primary">LOC110780867</name>
</gene>
<reference evidence="3" key="1">
    <citation type="journal article" date="2021" name="Nat. Commun.">
        <title>Genomic analyses provide insights into spinach domestication and the genetic basis of agronomic traits.</title>
        <authorList>
            <person name="Cai X."/>
            <person name="Sun X."/>
            <person name="Xu C."/>
            <person name="Sun H."/>
            <person name="Wang X."/>
            <person name="Ge C."/>
            <person name="Zhang Z."/>
            <person name="Wang Q."/>
            <person name="Fei Z."/>
            <person name="Jiao C."/>
            <person name="Wang Q."/>
        </authorList>
    </citation>
    <scope>NUCLEOTIDE SEQUENCE [LARGE SCALE GENOMIC DNA]</scope>
    <source>
        <strain evidence="3">cv. Varoflay</strain>
    </source>
</reference>
<organism evidence="3 4">
    <name type="scientific">Spinacia oleracea</name>
    <name type="common">Spinach</name>
    <dbReference type="NCBI Taxonomy" id="3562"/>
    <lineage>
        <taxon>Eukaryota</taxon>
        <taxon>Viridiplantae</taxon>
        <taxon>Streptophyta</taxon>
        <taxon>Embryophyta</taxon>
        <taxon>Tracheophyta</taxon>
        <taxon>Spermatophyta</taxon>
        <taxon>Magnoliopsida</taxon>
        <taxon>eudicotyledons</taxon>
        <taxon>Gunneridae</taxon>
        <taxon>Pentapetalae</taxon>
        <taxon>Caryophyllales</taxon>
        <taxon>Chenopodiaceae</taxon>
        <taxon>Chenopodioideae</taxon>
        <taxon>Anserineae</taxon>
        <taxon>Spinacia</taxon>
    </lineage>
</organism>
<dbReference type="Pfam" id="PF05699">
    <property type="entry name" value="Dimer_Tnp_hAT"/>
    <property type="match status" value="1"/>
</dbReference>
<feature type="compositionally biased region" description="Polar residues" evidence="1">
    <location>
        <begin position="39"/>
        <end position="51"/>
    </location>
</feature>
<proteinExistence type="predicted"/>
<name>A0ABM3RHX8_SPIOL</name>
<evidence type="ECO:0000259" key="2">
    <source>
        <dbReference type="Pfam" id="PF05699"/>
    </source>
</evidence>
<dbReference type="InterPro" id="IPR008906">
    <property type="entry name" value="HATC_C_dom"/>
</dbReference>
<feature type="domain" description="HAT C-terminal dimerisation" evidence="2">
    <location>
        <begin position="86"/>
        <end position="167"/>
    </location>
</feature>
<dbReference type="InterPro" id="IPR012337">
    <property type="entry name" value="RNaseH-like_sf"/>
</dbReference>
<sequence>MEATMDPKSMNIEGADPEVEILSKPNREKGKKLGHTYKPASSTQSNGGQSISNLNSGGLNVVAGDGFMEEFDSFSGGEFTGIPKSELALYLEEPSVPRANNLDIIDCWRSCQLRFPVLSVMARDLLSIPISTVASESAFSVGGKILDPVRSSLKSSVVESLICLRDWTYGHQAETVPELEELCDNVMSLKLDVDISPPTTTPSPLSASGSETTACSAPKMSINID</sequence>
<evidence type="ECO:0000313" key="3">
    <source>
        <dbReference type="Proteomes" id="UP000813463"/>
    </source>
</evidence>
<reference evidence="4" key="2">
    <citation type="submission" date="2025-08" db="UniProtKB">
        <authorList>
            <consortium name="RefSeq"/>
        </authorList>
    </citation>
    <scope>IDENTIFICATION</scope>
    <source>
        <tissue evidence="4">Leaf</tissue>
    </source>
</reference>
<dbReference type="PANTHER" id="PTHR23272">
    <property type="entry name" value="BED FINGER-RELATED"/>
    <property type="match status" value="1"/>
</dbReference>
<keyword evidence="3" id="KW-1185">Reference proteome</keyword>
<dbReference type="RefSeq" id="XP_056695196.1">
    <property type="nucleotide sequence ID" value="XM_056839218.1"/>
</dbReference>
<dbReference type="Proteomes" id="UP000813463">
    <property type="component" value="Chromosome 3"/>
</dbReference>